<dbReference type="InterPro" id="IPR004113">
    <property type="entry name" value="FAD-bd_oxidored_4_C"/>
</dbReference>
<dbReference type="InterPro" id="IPR016169">
    <property type="entry name" value="FAD-bd_PCMH_sub2"/>
</dbReference>
<dbReference type="Gene3D" id="3.30.465.10">
    <property type="match status" value="1"/>
</dbReference>
<dbReference type="InterPro" id="IPR036318">
    <property type="entry name" value="FAD-bd_PCMH-like_sf"/>
</dbReference>
<evidence type="ECO:0000256" key="2">
    <source>
        <dbReference type="ARBA" id="ARBA00008000"/>
    </source>
</evidence>
<dbReference type="EC" id="1.1.2.4" evidence="7"/>
<keyword evidence="6 9" id="KW-0560">Oxidoreductase</keyword>
<gene>
    <name evidence="9" type="ORF">SYN_01167</name>
</gene>
<dbReference type="EMBL" id="CP000252">
    <property type="protein sequence ID" value="ABC78428.1"/>
    <property type="molecule type" value="Genomic_DNA"/>
</dbReference>
<dbReference type="InterPro" id="IPR016171">
    <property type="entry name" value="Vanillyl_alc_oxidase_C-sub2"/>
</dbReference>
<evidence type="ECO:0000256" key="1">
    <source>
        <dbReference type="ARBA" id="ARBA00001974"/>
    </source>
</evidence>
<dbReference type="eggNOG" id="COG0277">
    <property type="taxonomic scope" value="Bacteria"/>
</dbReference>
<evidence type="ECO:0000313" key="10">
    <source>
        <dbReference type="Proteomes" id="UP000001933"/>
    </source>
</evidence>
<dbReference type="STRING" id="56780.SYN_01167"/>
<name>Q2LWG4_SYNAS</name>
<comment type="cofactor">
    <cofactor evidence="1">
        <name>FAD</name>
        <dbReference type="ChEBI" id="CHEBI:57692"/>
    </cofactor>
</comment>
<dbReference type="Pfam" id="PF01565">
    <property type="entry name" value="FAD_binding_4"/>
    <property type="match status" value="1"/>
</dbReference>
<dbReference type="PANTHER" id="PTHR11748">
    <property type="entry name" value="D-LACTATE DEHYDROGENASE"/>
    <property type="match status" value="1"/>
</dbReference>
<dbReference type="InterPro" id="IPR016164">
    <property type="entry name" value="FAD-linked_Oxase-like_C"/>
</dbReference>
<evidence type="ECO:0000256" key="7">
    <source>
        <dbReference type="ARBA" id="ARBA00038897"/>
    </source>
</evidence>
<evidence type="ECO:0000259" key="8">
    <source>
        <dbReference type="PROSITE" id="PS51387"/>
    </source>
</evidence>
<dbReference type="InParanoid" id="Q2LWG4"/>
<organism evidence="9 10">
    <name type="scientific">Syntrophus aciditrophicus (strain SB)</name>
    <dbReference type="NCBI Taxonomy" id="56780"/>
    <lineage>
        <taxon>Bacteria</taxon>
        <taxon>Pseudomonadati</taxon>
        <taxon>Thermodesulfobacteriota</taxon>
        <taxon>Syntrophia</taxon>
        <taxon>Syntrophales</taxon>
        <taxon>Syntrophaceae</taxon>
        <taxon>Syntrophus</taxon>
    </lineage>
</organism>
<dbReference type="InterPro" id="IPR016166">
    <property type="entry name" value="FAD-bd_PCMH"/>
</dbReference>
<dbReference type="Proteomes" id="UP000001933">
    <property type="component" value="Chromosome"/>
</dbReference>
<dbReference type="SUPFAM" id="SSF56176">
    <property type="entry name" value="FAD-binding/transporter-associated domain-like"/>
    <property type="match status" value="1"/>
</dbReference>
<dbReference type="PANTHER" id="PTHR11748:SF111">
    <property type="entry name" value="D-LACTATE DEHYDROGENASE, MITOCHONDRIAL-RELATED"/>
    <property type="match status" value="1"/>
</dbReference>
<dbReference type="AlphaFoldDB" id="Q2LWG4"/>
<keyword evidence="10" id="KW-1185">Reference proteome</keyword>
<dbReference type="Gene3D" id="1.10.45.10">
    <property type="entry name" value="Vanillyl-alcohol Oxidase, Chain A, domain 4"/>
    <property type="match status" value="1"/>
</dbReference>
<evidence type="ECO:0000256" key="3">
    <source>
        <dbReference type="ARBA" id="ARBA00022630"/>
    </source>
</evidence>
<reference evidence="9 10" key="1">
    <citation type="journal article" date="2007" name="Proc. Natl. Acad. Sci. U.S.A.">
        <title>The genome of Syntrophus aciditrophicus: life at the thermodynamic limit of microbial growth.</title>
        <authorList>
            <person name="McInerney M.J."/>
            <person name="Rohlin L."/>
            <person name="Mouttaki H."/>
            <person name="Kim U."/>
            <person name="Krupp R.S."/>
            <person name="Rios-Hernandez L."/>
            <person name="Sieber J."/>
            <person name="Struchtemeyer C.G."/>
            <person name="Bhattacharyya A."/>
            <person name="Campbell J.W."/>
            <person name="Gunsalus R.P."/>
        </authorList>
    </citation>
    <scope>NUCLEOTIDE SEQUENCE [LARGE SCALE GENOMIC DNA]</scope>
    <source>
        <strain evidence="9 10">SB</strain>
    </source>
</reference>
<keyword evidence="3" id="KW-0285">Flavoprotein</keyword>
<dbReference type="KEGG" id="sat:SYN_01167"/>
<evidence type="ECO:0000313" key="9">
    <source>
        <dbReference type="EMBL" id="ABC78428.1"/>
    </source>
</evidence>
<protein>
    <recommendedName>
        <fullName evidence="7">D-lactate dehydrogenase (cytochrome)</fullName>
        <ecNumber evidence="7">1.1.2.4</ecNumber>
    </recommendedName>
</protein>
<comment type="similarity">
    <text evidence="2">Belongs to the FAD-binding oxidoreductase/transferase type 4 family.</text>
</comment>
<dbReference type="GO" id="GO:0071949">
    <property type="term" value="F:FAD binding"/>
    <property type="evidence" value="ECO:0007669"/>
    <property type="project" value="InterPro"/>
</dbReference>
<keyword evidence="4" id="KW-0274">FAD</keyword>
<proteinExistence type="inferred from homology"/>
<feature type="domain" description="FAD-binding PCMH-type" evidence="8">
    <location>
        <begin position="49"/>
        <end position="236"/>
    </location>
</feature>
<sequence>MPDGHRRETGYGVMKMENITQELAEIVGKTYVSWQAEERWFYGRDSGLMPAHQPDYVVLPRTVEEIQAIVRFAGREDIPVVPMGAGMSLSGLVIPQKGGIVVDMKRMDRILKVNETARYAVVEGGTSTGALHAHLNRYYPRLRFSIPDSPATTTIAANVMIHGQGRLTQQYGFNSDMVSGLEVVLPSGELCRIGSCALSDDWFSKGPPLPDLSGLFLGWFGATGILTKVGLKLYPRKKMRDVEIFITDSPDFVPGILYEITHTEMAEDINIFAQPLPLIFKDNHHIVVYFTGEDLEELDFKKKKIFHALDGFIRNKDGGFMTIGEGMRKTLLDMPQRSATTFADVTRGGGFEYSGPIIPIDRYPQCSRKLDELAVKYDLKYHATARVIGRGHAMMFAFSFTFNRADVDMMERTRKALHEASEYALSIGGLFWKPTLDEQRIALAKMDPQTAKLMKMIKENLDPQGIMNPGNWEVAE</sequence>
<evidence type="ECO:0000256" key="4">
    <source>
        <dbReference type="ARBA" id="ARBA00022827"/>
    </source>
</evidence>
<dbReference type="PROSITE" id="PS51387">
    <property type="entry name" value="FAD_PCMH"/>
    <property type="match status" value="1"/>
</dbReference>
<dbReference type="HOGENOM" id="CLU_017779_9_1_7"/>
<dbReference type="GO" id="GO:0003973">
    <property type="term" value="F:(S)-2-hydroxy-acid oxidase activity"/>
    <property type="evidence" value="ECO:0007669"/>
    <property type="project" value="UniProtKB-EC"/>
</dbReference>
<dbReference type="InterPro" id="IPR006094">
    <property type="entry name" value="Oxid_FAD_bind_N"/>
</dbReference>
<keyword evidence="5" id="KW-0809">Transit peptide</keyword>
<dbReference type="SUPFAM" id="SSF55103">
    <property type="entry name" value="FAD-linked oxidases, C-terminal domain"/>
    <property type="match status" value="1"/>
</dbReference>
<evidence type="ECO:0000256" key="6">
    <source>
        <dbReference type="ARBA" id="ARBA00023002"/>
    </source>
</evidence>
<evidence type="ECO:0000256" key="5">
    <source>
        <dbReference type="ARBA" id="ARBA00022946"/>
    </source>
</evidence>
<accession>Q2LWG4</accession>
<dbReference type="Pfam" id="PF02913">
    <property type="entry name" value="FAD-oxidase_C"/>
    <property type="match status" value="1"/>
</dbReference>